<accession>A0ABR3B1L7</accession>
<evidence type="ECO:0000313" key="4">
    <source>
        <dbReference type="EMBL" id="KAL0087467.1"/>
    </source>
</evidence>
<evidence type="ECO:0000256" key="1">
    <source>
        <dbReference type="ARBA" id="ARBA00004123"/>
    </source>
</evidence>
<reference evidence="4 5" key="1">
    <citation type="submission" date="2024-04" db="EMBL/GenBank/DDBJ databases">
        <title>Symmetric and asymmetric DNA N6-adenine methylation regulates different biological responses in Mucorales.</title>
        <authorList>
            <consortium name="Lawrence Berkeley National Laboratory"/>
            <person name="Lax C."/>
            <person name="Mondo S.J."/>
            <person name="Osorio-Concepcion M."/>
            <person name="Muszewska A."/>
            <person name="Corrochano-Luque M."/>
            <person name="Gutierrez G."/>
            <person name="Riley R."/>
            <person name="Lipzen A."/>
            <person name="Guo J."/>
            <person name="Hundley H."/>
            <person name="Amirebrahimi M."/>
            <person name="Ng V."/>
            <person name="Lorenzo-Gutierrez D."/>
            <person name="Binder U."/>
            <person name="Yang J."/>
            <person name="Song Y."/>
            <person name="Canovas D."/>
            <person name="Navarro E."/>
            <person name="Freitag M."/>
            <person name="Gabaldon T."/>
            <person name="Grigoriev I.V."/>
            <person name="Corrochano L.M."/>
            <person name="Nicolas F.E."/>
            <person name="Garre V."/>
        </authorList>
    </citation>
    <scope>NUCLEOTIDE SEQUENCE [LARGE SCALE GENOMIC DNA]</scope>
    <source>
        <strain evidence="4 5">L51</strain>
    </source>
</reference>
<name>A0ABR3B1L7_PHYBL</name>
<protein>
    <submittedName>
        <fullName evidence="4">RNase P subunit p30-domain-containing protein</fullName>
    </submittedName>
</protein>
<dbReference type="SUPFAM" id="SSF89550">
    <property type="entry name" value="PHP domain-like"/>
    <property type="match status" value="1"/>
</dbReference>
<comment type="similarity">
    <text evidence="2">Belongs to the eukaryotic/archaeal RNase P protein component 3 family.</text>
</comment>
<proteinExistence type="inferred from homology"/>
<dbReference type="EMBL" id="JBCLYO010000007">
    <property type="protein sequence ID" value="KAL0087467.1"/>
    <property type="molecule type" value="Genomic_DNA"/>
</dbReference>
<dbReference type="Gene3D" id="3.20.20.140">
    <property type="entry name" value="Metal-dependent hydrolases"/>
    <property type="match status" value="1"/>
</dbReference>
<dbReference type="Pfam" id="PF01876">
    <property type="entry name" value="RNase_P_p30"/>
    <property type="match status" value="1"/>
</dbReference>
<dbReference type="PANTHER" id="PTHR13031:SF0">
    <property type="entry name" value="RIBONUCLEASE P PROTEIN SUBUNIT P30"/>
    <property type="match status" value="1"/>
</dbReference>
<comment type="subcellular location">
    <subcellularLocation>
        <location evidence="1">Nucleus</location>
    </subcellularLocation>
</comment>
<dbReference type="InterPro" id="IPR002738">
    <property type="entry name" value="RNase_P_p30"/>
</dbReference>
<keyword evidence="5" id="KW-1185">Reference proteome</keyword>
<evidence type="ECO:0000256" key="2">
    <source>
        <dbReference type="ARBA" id="ARBA00007331"/>
    </source>
</evidence>
<dbReference type="PANTHER" id="PTHR13031">
    <property type="entry name" value="RIBONUCLEASE P SUBUNIT P30"/>
    <property type="match status" value="1"/>
</dbReference>
<dbReference type="Proteomes" id="UP001448207">
    <property type="component" value="Unassembled WGS sequence"/>
</dbReference>
<evidence type="ECO:0000256" key="3">
    <source>
        <dbReference type="ARBA" id="ARBA00022694"/>
    </source>
</evidence>
<evidence type="ECO:0000313" key="5">
    <source>
        <dbReference type="Proteomes" id="UP001448207"/>
    </source>
</evidence>
<comment type="caution">
    <text evidence="4">The sequence shown here is derived from an EMBL/GenBank/DDBJ whole genome shotgun (WGS) entry which is preliminary data.</text>
</comment>
<gene>
    <name evidence="4" type="ORF">J3Q64DRAFT_1737519</name>
</gene>
<keyword evidence="3" id="KW-0819">tRNA processing</keyword>
<organism evidence="4 5">
    <name type="scientific">Phycomyces blakesleeanus</name>
    <dbReference type="NCBI Taxonomy" id="4837"/>
    <lineage>
        <taxon>Eukaryota</taxon>
        <taxon>Fungi</taxon>
        <taxon>Fungi incertae sedis</taxon>
        <taxon>Mucoromycota</taxon>
        <taxon>Mucoromycotina</taxon>
        <taxon>Mucoromycetes</taxon>
        <taxon>Mucorales</taxon>
        <taxon>Phycomycetaceae</taxon>
        <taxon>Phycomyces</taxon>
    </lineage>
</organism>
<sequence>MYNKLNHSKLYCYTSHLLEQGKPKRKRGEGKKNEVCYAEIVVMLYDLNIPCPAQRDHQTIERLLLILSRFSQLDTSTIALNHVMEGYNPTKFKRMEPIVFEQVKYPVNQLSRLTIDTNTPLPDDAVQKAREYYDLVSIRTSDPCVFEQACTKLAVDVIALDCSQRLPFHIDPLLVQAAVDRDIYFEICYSPGIRDGTARGYLIQISKQWANYTGKHHLLFSSEALSVSDIRPPGFVYYFAKSIGLPNDKAKCMTMHDLSVWIKSRRINCFFSQINK</sequence>
<dbReference type="InterPro" id="IPR016195">
    <property type="entry name" value="Pol/histidinol_Pase-like"/>
</dbReference>